<dbReference type="InterPro" id="IPR045584">
    <property type="entry name" value="Pilin-like"/>
</dbReference>
<dbReference type="KEGG" id="tsph:KIH39_01615"/>
<organism evidence="3 4">
    <name type="scientific">Telmatocola sphagniphila</name>
    <dbReference type="NCBI Taxonomy" id="1123043"/>
    <lineage>
        <taxon>Bacteria</taxon>
        <taxon>Pseudomonadati</taxon>
        <taxon>Planctomycetota</taxon>
        <taxon>Planctomycetia</taxon>
        <taxon>Gemmatales</taxon>
        <taxon>Gemmataceae</taxon>
    </lineage>
</organism>
<dbReference type="RefSeq" id="WP_213497532.1">
    <property type="nucleotide sequence ID" value="NZ_CP074694.1"/>
</dbReference>
<dbReference type="NCBIfam" id="TIGR04294">
    <property type="entry name" value="pre_pil_HX9DG"/>
    <property type="match status" value="1"/>
</dbReference>
<evidence type="ECO:0000259" key="2">
    <source>
        <dbReference type="Pfam" id="PF07596"/>
    </source>
</evidence>
<evidence type="ECO:0000256" key="1">
    <source>
        <dbReference type="SAM" id="Phobius"/>
    </source>
</evidence>
<dbReference type="Pfam" id="PF07963">
    <property type="entry name" value="N_methyl"/>
    <property type="match status" value="1"/>
</dbReference>
<accession>A0A8E6B5Q7</accession>
<dbReference type="PANTHER" id="PTHR30093">
    <property type="entry name" value="GENERAL SECRETION PATHWAY PROTEIN G"/>
    <property type="match status" value="1"/>
</dbReference>
<dbReference type="Proteomes" id="UP000676194">
    <property type="component" value="Chromosome"/>
</dbReference>
<evidence type="ECO:0000313" key="4">
    <source>
        <dbReference type="Proteomes" id="UP000676194"/>
    </source>
</evidence>
<name>A0A8E6B5Q7_9BACT</name>
<gene>
    <name evidence="3" type="ORF">KIH39_01615</name>
</gene>
<dbReference type="AlphaFoldDB" id="A0A8E6B5Q7"/>
<dbReference type="Gene3D" id="3.30.700.10">
    <property type="entry name" value="Glycoprotein, Type 4 Pilin"/>
    <property type="match status" value="1"/>
</dbReference>
<keyword evidence="1" id="KW-0472">Membrane</keyword>
<sequence>MFLRLRRPNLRAFTLIELLVVIAIIAILIGLLLPAVQKVREAAARMKCQNNLKQIGLAVHNYESAYGFLPAGLLGPTTADRFFNGPNSGGAQNNNQFIGLLPQILAYLEQDNLNKAALAVSPVCWNMNINQSDTSPAGQQPPAPWFYGTPSGNPYPPLVYQIAAKKVPSFICPSYPLPNAAYVFIGGPIQWNDTTNSVYFSGGWYEDYTGGGNTYGMFGTTNYLGVAGLAGPSATGGSAAFGKYQGIFSDRSKVTLVGIQDGSSNTLMIGEVCGQKQTSAKTLTNGVAGTDSTPNAYDWSWIGAGGLYTRRGLGQGMDAEFRQFSSFHTGIVQFVMGDGSVRGLRAGSSNNIPAAGATTGGGTDWWVFQALAGKSDGVITDFSSISN</sequence>
<feature type="transmembrane region" description="Helical" evidence="1">
    <location>
        <begin position="12"/>
        <end position="36"/>
    </location>
</feature>
<keyword evidence="4" id="KW-1185">Reference proteome</keyword>
<dbReference type="InterPro" id="IPR011453">
    <property type="entry name" value="DUF1559"/>
</dbReference>
<evidence type="ECO:0000313" key="3">
    <source>
        <dbReference type="EMBL" id="QVL32640.1"/>
    </source>
</evidence>
<keyword evidence="1" id="KW-0812">Transmembrane</keyword>
<dbReference type="InterPro" id="IPR027558">
    <property type="entry name" value="Pre_pil_HX9DG_C"/>
</dbReference>
<dbReference type="InterPro" id="IPR012902">
    <property type="entry name" value="N_methyl_site"/>
</dbReference>
<protein>
    <submittedName>
        <fullName evidence="3">DUF1559 domain-containing protein</fullName>
    </submittedName>
</protein>
<feature type="domain" description="DUF1559" evidence="2">
    <location>
        <begin position="37"/>
        <end position="344"/>
    </location>
</feature>
<dbReference type="SUPFAM" id="SSF54523">
    <property type="entry name" value="Pili subunits"/>
    <property type="match status" value="1"/>
</dbReference>
<dbReference type="EMBL" id="CP074694">
    <property type="protein sequence ID" value="QVL32640.1"/>
    <property type="molecule type" value="Genomic_DNA"/>
</dbReference>
<reference evidence="3" key="1">
    <citation type="submission" date="2021-05" db="EMBL/GenBank/DDBJ databases">
        <title>Complete genome sequence of the cellulolytic planctomycete Telmatocola sphagniphila SP2T and characterization of the first cellulase from planctomycetes.</title>
        <authorList>
            <person name="Rakitin A.L."/>
            <person name="Beletsky A.V."/>
            <person name="Naumoff D.G."/>
            <person name="Kulichevskaya I.S."/>
            <person name="Mardanov A.V."/>
            <person name="Ravin N.V."/>
            <person name="Dedysh S.N."/>
        </authorList>
    </citation>
    <scope>NUCLEOTIDE SEQUENCE</scope>
    <source>
        <strain evidence="3">SP2T</strain>
    </source>
</reference>
<proteinExistence type="predicted"/>
<dbReference type="PANTHER" id="PTHR30093:SF2">
    <property type="entry name" value="TYPE II SECRETION SYSTEM PROTEIN H"/>
    <property type="match status" value="1"/>
</dbReference>
<dbReference type="NCBIfam" id="TIGR02532">
    <property type="entry name" value="IV_pilin_GFxxxE"/>
    <property type="match status" value="1"/>
</dbReference>
<keyword evidence="1" id="KW-1133">Transmembrane helix</keyword>
<dbReference type="Pfam" id="PF07596">
    <property type="entry name" value="SBP_bac_10"/>
    <property type="match status" value="1"/>
</dbReference>